<keyword evidence="2" id="KW-1185">Reference proteome</keyword>
<organism evidence="1 2">
    <name type="scientific">Corynebacterium pollutisoli</name>
    <dbReference type="NCBI Taxonomy" id="1610489"/>
    <lineage>
        <taxon>Bacteria</taxon>
        <taxon>Bacillati</taxon>
        <taxon>Actinomycetota</taxon>
        <taxon>Actinomycetes</taxon>
        <taxon>Mycobacteriales</taxon>
        <taxon>Corynebacteriaceae</taxon>
        <taxon>Corynebacterium</taxon>
    </lineage>
</organism>
<evidence type="ECO:0000313" key="1">
    <source>
        <dbReference type="EMBL" id="SMG17970.1"/>
    </source>
</evidence>
<protein>
    <submittedName>
        <fullName evidence="1">Uncharacterized protein</fullName>
    </submittedName>
</protein>
<evidence type="ECO:0000313" key="2">
    <source>
        <dbReference type="Proteomes" id="UP000193309"/>
    </source>
</evidence>
<accession>A0A1X7IS12</accession>
<reference evidence="2" key="1">
    <citation type="submission" date="2017-04" db="EMBL/GenBank/DDBJ databases">
        <authorList>
            <person name="Varghese N."/>
            <person name="Submissions S."/>
        </authorList>
    </citation>
    <scope>NUCLEOTIDE SEQUENCE [LARGE SCALE GENOMIC DNA]</scope>
    <source>
        <strain evidence="2">VDS</strain>
    </source>
</reference>
<proteinExistence type="predicted"/>
<dbReference type="EMBL" id="FXAR01000002">
    <property type="protein sequence ID" value="SMG17970.1"/>
    <property type="molecule type" value="Genomic_DNA"/>
</dbReference>
<name>A0A1X7IS12_9CORY</name>
<dbReference type="AlphaFoldDB" id="A0A1X7IS12"/>
<gene>
    <name evidence="1" type="ORF">SAMN06295981_0920</name>
</gene>
<dbReference type="Proteomes" id="UP000193309">
    <property type="component" value="Unassembled WGS sequence"/>
</dbReference>
<dbReference type="STRING" id="1610489.SAMN06295981_0920"/>
<sequence length="56" mass="6516">MPTPLWMDSHPAELSTIAQSYPHVVHTPNHMNDSLGYLEIQPLIHRLHRTYCYSCL</sequence>